<accession>A0A6L3KV73</accession>
<gene>
    <name evidence="2" type="ORF">F2Y36_07505</name>
</gene>
<name>A0A6L3KV73_9BACE</name>
<evidence type="ECO:0000256" key="1">
    <source>
        <dbReference type="SAM" id="SignalP"/>
    </source>
</evidence>
<evidence type="ECO:0000313" key="3">
    <source>
        <dbReference type="Proteomes" id="UP000475905"/>
    </source>
</evidence>
<comment type="caution">
    <text evidence="2">The sequence shown here is derived from an EMBL/GenBank/DDBJ whole genome shotgun (WGS) entry which is preliminary data.</text>
</comment>
<evidence type="ECO:0000313" key="2">
    <source>
        <dbReference type="EMBL" id="KAA5464086.1"/>
    </source>
</evidence>
<feature type="signal peptide" evidence="1">
    <location>
        <begin position="1"/>
        <end position="26"/>
    </location>
</feature>
<evidence type="ECO:0008006" key="4">
    <source>
        <dbReference type="Google" id="ProtNLM"/>
    </source>
</evidence>
<dbReference type="RefSeq" id="WP_149935063.1">
    <property type="nucleotide sequence ID" value="NZ_VVYP01000007.1"/>
</dbReference>
<reference evidence="2 3" key="1">
    <citation type="journal article" date="2019" name="Nat. Med.">
        <title>A library of human gut bacterial isolates paired with longitudinal multiomics data enables mechanistic microbiome research.</title>
        <authorList>
            <person name="Poyet M."/>
            <person name="Groussin M."/>
            <person name="Gibbons S.M."/>
            <person name="Avila-Pacheco J."/>
            <person name="Jiang X."/>
            <person name="Kearney S.M."/>
            <person name="Perrotta A.R."/>
            <person name="Berdy B."/>
            <person name="Zhao S."/>
            <person name="Lieberman T.D."/>
            <person name="Swanson P.K."/>
            <person name="Smith M."/>
            <person name="Roesemann S."/>
            <person name="Alexander J.E."/>
            <person name="Rich S.A."/>
            <person name="Livny J."/>
            <person name="Vlamakis H."/>
            <person name="Clish C."/>
            <person name="Bullock K."/>
            <person name="Deik A."/>
            <person name="Scott J."/>
            <person name="Pierce K.A."/>
            <person name="Xavier R.J."/>
            <person name="Alm E.J."/>
        </authorList>
    </citation>
    <scope>NUCLEOTIDE SEQUENCE [LARGE SCALE GENOMIC DNA]</scope>
    <source>
        <strain evidence="2 3">BIOML-A31</strain>
    </source>
</reference>
<keyword evidence="1" id="KW-0732">Signal</keyword>
<protein>
    <recommendedName>
        <fullName evidence="4">DUF3575 domain-containing protein</fullName>
    </recommendedName>
</protein>
<dbReference type="EMBL" id="VVYP01000007">
    <property type="protein sequence ID" value="KAA5464086.1"/>
    <property type="molecule type" value="Genomic_DNA"/>
</dbReference>
<organism evidence="2 3">
    <name type="scientific">Bacteroides caccae</name>
    <dbReference type="NCBI Taxonomy" id="47678"/>
    <lineage>
        <taxon>Bacteria</taxon>
        <taxon>Pseudomonadati</taxon>
        <taxon>Bacteroidota</taxon>
        <taxon>Bacteroidia</taxon>
        <taxon>Bacteroidales</taxon>
        <taxon>Bacteroidaceae</taxon>
        <taxon>Bacteroides</taxon>
    </lineage>
</organism>
<feature type="chain" id="PRO_5026966335" description="DUF3575 domain-containing protein" evidence="1">
    <location>
        <begin position="27"/>
        <end position="174"/>
    </location>
</feature>
<dbReference type="Proteomes" id="UP000475905">
    <property type="component" value="Unassembled WGS sequence"/>
</dbReference>
<proteinExistence type="predicted"/>
<sequence>MTMKKTLKTILLLILVCIGVATNAHAQRNSGRLSLGVGLLYENGMDVTLAYEHEMNYRHAWEFFANGYLKWTECKSCGHICPESFWRNYRTYGFGVAYKPCVVRGRNHYGNLRIGASAGSDTNKFLAGIHVGYEHNYVLRSGCTLFWQVKSDMMIKGADLLRTGIVLGVKLPIK</sequence>
<dbReference type="AlphaFoldDB" id="A0A6L3KV73"/>